<dbReference type="Pfam" id="PF04448">
    <property type="entry name" value="DUF551"/>
    <property type="match status" value="1"/>
</dbReference>
<evidence type="ECO:0000259" key="1">
    <source>
        <dbReference type="Pfam" id="PF04448"/>
    </source>
</evidence>
<organism evidence="2 3">
    <name type="scientific">Advenella kashmirensis</name>
    <dbReference type="NCBI Taxonomy" id="310575"/>
    <lineage>
        <taxon>Bacteria</taxon>
        <taxon>Pseudomonadati</taxon>
        <taxon>Pseudomonadota</taxon>
        <taxon>Betaproteobacteria</taxon>
        <taxon>Burkholderiales</taxon>
        <taxon>Alcaligenaceae</taxon>
    </lineage>
</organism>
<feature type="domain" description="DUF551" evidence="1">
    <location>
        <begin position="54"/>
        <end position="82"/>
    </location>
</feature>
<accession>A0A356LAF4</accession>
<proteinExistence type="predicted"/>
<evidence type="ECO:0000313" key="2">
    <source>
        <dbReference type="EMBL" id="HBP27904.1"/>
    </source>
</evidence>
<gene>
    <name evidence="2" type="ORF">DD666_00630</name>
</gene>
<dbReference type="Proteomes" id="UP000264036">
    <property type="component" value="Unassembled WGS sequence"/>
</dbReference>
<reference evidence="2 3" key="1">
    <citation type="journal article" date="2018" name="Nat. Biotechnol.">
        <title>A standardized bacterial taxonomy based on genome phylogeny substantially revises the tree of life.</title>
        <authorList>
            <person name="Parks D.H."/>
            <person name="Chuvochina M."/>
            <person name="Waite D.W."/>
            <person name="Rinke C."/>
            <person name="Skarshewski A."/>
            <person name="Chaumeil P.A."/>
            <person name="Hugenholtz P."/>
        </authorList>
    </citation>
    <scope>NUCLEOTIDE SEQUENCE [LARGE SCALE GENOMIC DNA]</scope>
    <source>
        <strain evidence="2">UBA10707</strain>
    </source>
</reference>
<evidence type="ECO:0000313" key="3">
    <source>
        <dbReference type="Proteomes" id="UP000264036"/>
    </source>
</evidence>
<name>A0A356LAF4_9BURK</name>
<sequence length="86" mass="9372">MSTGQWQPIATAPKDGSLFLGWVSAERWSQADGEGSGIGYDVSEHDFCWWNGTPTDGFYENTMGQIGDAQNITHWMPLPAPPGESP</sequence>
<dbReference type="InterPro" id="IPR007539">
    <property type="entry name" value="DUF551"/>
</dbReference>
<dbReference type="AlphaFoldDB" id="A0A356LAF4"/>
<dbReference type="EMBL" id="DOEK01000003">
    <property type="protein sequence ID" value="HBP27904.1"/>
    <property type="molecule type" value="Genomic_DNA"/>
</dbReference>
<protein>
    <recommendedName>
        <fullName evidence="1">DUF551 domain-containing protein</fullName>
    </recommendedName>
</protein>
<comment type="caution">
    <text evidence="2">The sequence shown here is derived from an EMBL/GenBank/DDBJ whole genome shotgun (WGS) entry which is preliminary data.</text>
</comment>